<dbReference type="InterPro" id="IPR029069">
    <property type="entry name" value="HotDog_dom_sf"/>
</dbReference>
<evidence type="ECO:0000259" key="1">
    <source>
        <dbReference type="Pfam" id="PF03061"/>
    </source>
</evidence>
<proteinExistence type="predicted"/>
<dbReference type="PANTHER" id="PTHR47260">
    <property type="entry name" value="UPF0644 PROTEIN PB2B4.06"/>
    <property type="match status" value="1"/>
</dbReference>
<comment type="caution">
    <text evidence="2">The sequence shown here is derived from an EMBL/GenBank/DDBJ whole genome shotgun (WGS) entry which is preliminary data.</text>
</comment>
<name>A0A7C3Z391_9BACT</name>
<accession>A0A7C3Z391</accession>
<dbReference type="InterPro" id="IPR006683">
    <property type="entry name" value="Thioestr_dom"/>
</dbReference>
<dbReference type="PANTHER" id="PTHR47260:SF3">
    <property type="entry name" value="THIOESTERASE FAMILY PROTEIN (AFU_ORTHOLOGUE AFUA_7G03960)"/>
    <property type="match status" value="1"/>
</dbReference>
<dbReference type="SUPFAM" id="SSF54637">
    <property type="entry name" value="Thioesterase/thiol ester dehydrase-isomerase"/>
    <property type="match status" value="1"/>
</dbReference>
<dbReference type="InterPro" id="IPR052061">
    <property type="entry name" value="PTE-AB_protein"/>
</dbReference>
<evidence type="ECO:0000313" key="2">
    <source>
        <dbReference type="EMBL" id="HGF34985.1"/>
    </source>
</evidence>
<reference evidence="2" key="1">
    <citation type="journal article" date="2020" name="mSystems">
        <title>Genome- and Community-Level Interaction Insights into Carbon Utilization and Element Cycling Functions of Hydrothermarchaeota in Hydrothermal Sediment.</title>
        <authorList>
            <person name="Zhou Z."/>
            <person name="Liu Y."/>
            <person name="Xu W."/>
            <person name="Pan J."/>
            <person name="Luo Z.H."/>
            <person name="Li M."/>
        </authorList>
    </citation>
    <scope>NUCLEOTIDE SEQUENCE [LARGE SCALE GENOMIC DNA]</scope>
    <source>
        <strain evidence="2">SpSt-897</strain>
    </source>
</reference>
<sequence>MGNTSDTGPKGPAITPTANTYCFVCGQENPRGLKIKVTYLPAEMAAETLVALPREYQGWTDVIHGGILSTLLDEMMAHAVWRFAGPGLTLSLEVRFHHPLRPGEAIRVRGVLASGNGCRRLAEALITRASDDKKIASAKSRFLLLEGQSGQDDPGA</sequence>
<feature type="domain" description="Thioesterase" evidence="1">
    <location>
        <begin position="62"/>
        <end position="110"/>
    </location>
</feature>
<dbReference type="Pfam" id="PF03061">
    <property type="entry name" value="4HBT"/>
    <property type="match status" value="1"/>
</dbReference>
<dbReference type="Gene3D" id="3.10.129.10">
    <property type="entry name" value="Hotdog Thioesterase"/>
    <property type="match status" value="1"/>
</dbReference>
<organism evidence="2">
    <name type="scientific">Desulfobacca acetoxidans</name>
    <dbReference type="NCBI Taxonomy" id="60893"/>
    <lineage>
        <taxon>Bacteria</taxon>
        <taxon>Pseudomonadati</taxon>
        <taxon>Thermodesulfobacteriota</taxon>
        <taxon>Desulfobaccia</taxon>
        <taxon>Desulfobaccales</taxon>
        <taxon>Desulfobaccaceae</taxon>
        <taxon>Desulfobacca</taxon>
    </lineage>
</organism>
<dbReference type="EMBL" id="DTMF01000278">
    <property type="protein sequence ID" value="HGF34985.1"/>
    <property type="molecule type" value="Genomic_DNA"/>
</dbReference>
<dbReference type="AlphaFoldDB" id="A0A7C3Z391"/>
<protein>
    <submittedName>
        <fullName evidence="2">PaaI family thioesterase</fullName>
    </submittedName>
</protein>
<gene>
    <name evidence="2" type="ORF">ENW96_11485</name>
</gene>
<dbReference type="GO" id="GO:0016790">
    <property type="term" value="F:thiolester hydrolase activity"/>
    <property type="evidence" value="ECO:0007669"/>
    <property type="project" value="UniProtKB-ARBA"/>
</dbReference>
<dbReference type="CDD" id="cd03443">
    <property type="entry name" value="PaaI_thioesterase"/>
    <property type="match status" value="1"/>
</dbReference>